<reference evidence="3 4" key="1">
    <citation type="submission" date="2023-06" db="EMBL/GenBank/DDBJ databases">
        <authorList>
            <person name="Yushchuk O."/>
            <person name="Binda E."/>
            <person name="Ruckert-Reed C."/>
            <person name="Fedorenko V."/>
            <person name="Kalinowski J."/>
            <person name="Marinelli F."/>
        </authorList>
    </citation>
    <scope>NUCLEOTIDE SEQUENCE [LARGE SCALE GENOMIC DNA]</scope>
    <source>
        <strain evidence="3 4">NRRL 3884</strain>
    </source>
</reference>
<keyword evidence="4" id="KW-1185">Reference proteome</keyword>
<keyword evidence="2" id="KW-1133">Transmembrane helix</keyword>
<feature type="compositionally biased region" description="Basic and acidic residues" evidence="1">
    <location>
        <begin position="293"/>
        <end position="302"/>
    </location>
</feature>
<evidence type="ECO:0000313" key="3">
    <source>
        <dbReference type="EMBL" id="WIM93715.1"/>
    </source>
</evidence>
<feature type="region of interest" description="Disordered" evidence="1">
    <location>
        <begin position="276"/>
        <end position="308"/>
    </location>
</feature>
<evidence type="ECO:0000313" key="4">
    <source>
        <dbReference type="Proteomes" id="UP001240150"/>
    </source>
</evidence>
<sequence>MNQHDESDPIAQLQDWARKTERKVRWGRRVRLLRHLIPLLLAAVLIAAVVPAVRWALSDDDTPAARPGVPDGVTATTTTSAAPTSPFEGTAAAHYPIGAAGITLPPAKAVTGFSAAEVAVALAKVRTALILARLDHDMIVDHRTSGFLRLLAPGARARFEKSVRDKTFTNVLTWIDPAVKLDPRNEPRVSGRVTYESVMDGRTRVLRVTTNFVWVYAFQGEFAYRPLAVEHDQVDWNFVQDETVRRSDRGMWVGATRSYSAWVDCAAGKKGLLAPTPKGIGGTALPDTEDPDQLAKPEHPLDIGDDCA</sequence>
<evidence type="ECO:0000256" key="1">
    <source>
        <dbReference type="SAM" id="MobiDB-lite"/>
    </source>
</evidence>
<keyword evidence="2" id="KW-0472">Membrane</keyword>
<proteinExistence type="predicted"/>
<feature type="region of interest" description="Disordered" evidence="1">
    <location>
        <begin position="64"/>
        <end position="85"/>
    </location>
</feature>
<organism evidence="3 4">
    <name type="scientific">Actinoplanes oblitus</name>
    <dbReference type="NCBI Taxonomy" id="3040509"/>
    <lineage>
        <taxon>Bacteria</taxon>
        <taxon>Bacillati</taxon>
        <taxon>Actinomycetota</taxon>
        <taxon>Actinomycetes</taxon>
        <taxon>Micromonosporales</taxon>
        <taxon>Micromonosporaceae</taxon>
        <taxon>Actinoplanes</taxon>
    </lineage>
</organism>
<feature type="transmembrane region" description="Helical" evidence="2">
    <location>
        <begin position="32"/>
        <end position="57"/>
    </location>
</feature>
<name>A0ABY8W7C7_9ACTN</name>
<gene>
    <name evidence="3" type="ORF">ACTOB_005701</name>
</gene>
<evidence type="ECO:0000256" key="2">
    <source>
        <dbReference type="SAM" id="Phobius"/>
    </source>
</evidence>
<feature type="compositionally biased region" description="Low complexity" evidence="1">
    <location>
        <begin position="74"/>
        <end position="85"/>
    </location>
</feature>
<dbReference type="EMBL" id="CP126980">
    <property type="protein sequence ID" value="WIM93715.1"/>
    <property type="molecule type" value="Genomic_DNA"/>
</dbReference>
<keyword evidence="2" id="KW-0812">Transmembrane</keyword>
<dbReference type="Proteomes" id="UP001240150">
    <property type="component" value="Chromosome"/>
</dbReference>
<accession>A0ABY8W7C7</accession>
<dbReference type="RefSeq" id="WP_284914922.1">
    <property type="nucleotide sequence ID" value="NZ_CP126980.1"/>
</dbReference>
<protein>
    <submittedName>
        <fullName evidence="3">Uncharacterized protein</fullName>
    </submittedName>
</protein>